<dbReference type="AlphaFoldDB" id="A0A8H5GFJ9"/>
<organism evidence="2 3">
    <name type="scientific">Leucocoprinus leucothites</name>
    <dbReference type="NCBI Taxonomy" id="201217"/>
    <lineage>
        <taxon>Eukaryota</taxon>
        <taxon>Fungi</taxon>
        <taxon>Dikarya</taxon>
        <taxon>Basidiomycota</taxon>
        <taxon>Agaricomycotina</taxon>
        <taxon>Agaricomycetes</taxon>
        <taxon>Agaricomycetidae</taxon>
        <taxon>Agaricales</taxon>
        <taxon>Agaricineae</taxon>
        <taxon>Agaricaceae</taxon>
        <taxon>Leucocoprinus</taxon>
    </lineage>
</organism>
<dbReference type="PANTHER" id="PTHR13246:SF1">
    <property type="entry name" value="CYTOSOLIC ENDO-BETA-N-ACETYLGLUCOSAMINIDASE"/>
    <property type="match status" value="1"/>
</dbReference>
<dbReference type="OrthoDB" id="284473at2759"/>
<dbReference type="PANTHER" id="PTHR13246">
    <property type="entry name" value="ENDO BETA N-ACETYLGLUCOSAMINIDASE"/>
    <property type="match status" value="1"/>
</dbReference>
<dbReference type="Proteomes" id="UP000559027">
    <property type="component" value="Unassembled WGS sequence"/>
</dbReference>
<evidence type="ECO:0000259" key="1">
    <source>
        <dbReference type="Pfam" id="PF03644"/>
    </source>
</evidence>
<sequence>MPTTQSLPSPDLYFSTLQELDDYQARKLTERPSPNRTTPWTPRKTLLQGSRGKLLGGYVEGPQGFSYTFNYWSMCDSFVYFSHHRITIPPPGWVNAAHRQGVKMLGVLIFEGGSEDECLRLIVGQLPKSSTGSAVQSFVPSTLPISPHYAIALAELAAERGFDGYLMNFETWLQGGLEQGRALAGWLGLLQSELTKRVGPHAENRLNSFNLPYFIPSTNFFSNYSWPPNYCDQTAQYLLSVDSNILGLSADTKPKTLQDVYMGVDVWGRGSYGGGGFGCYQAMNHVAPATLGLSVALFAQAWTWETQENDADFTWNKWWQTERDLWVGNPDPDAVMPVPGNTDAEGPYKPVTSFFQHLPPPDPIDVPFHTTFCPGVGLAWFVEGNLVSQFPDGWLDVDKQTSMGDLLWPAPALKWEADSTGTVPDVAASVNMADSWNSGTSIQLDFTEKAASPNQPHHAFYTPIQTLSITTQKSYTASIIYKPNQPSSAADMDLEVNLSVRPRDTSSTAQVKLTPESVKTTEISNNWVKVTIEFVITETPLTTITVDSEIGLIITAVSNDTTPPFSYSILLGQMNVYPTPSSTIEPNFPRVLWADFTSTKAVVPSTAKKTQASSSSIKTQDTTVPLTTITWILSTSLSQVGNINITSPDDPHCAWTPQPPLEQLWFPGFLYCNIFAADPGDAIRSSTKVRGSEKQHVFKNMLDQPEPGMIWIGTSGADGSIGKGKLDFSFDRNQLPAGLKNLSTLRVFVQGVLETGEVLAWENCAYVDVQF</sequence>
<dbReference type="InterPro" id="IPR005201">
    <property type="entry name" value="TIM_ENGase"/>
</dbReference>
<dbReference type="EMBL" id="JAACJO010000001">
    <property type="protein sequence ID" value="KAF5363866.1"/>
    <property type="molecule type" value="Genomic_DNA"/>
</dbReference>
<name>A0A8H5GFJ9_9AGAR</name>
<reference evidence="2 3" key="1">
    <citation type="journal article" date="2020" name="ISME J.">
        <title>Uncovering the hidden diversity of litter-decomposition mechanisms in mushroom-forming fungi.</title>
        <authorList>
            <person name="Floudas D."/>
            <person name="Bentzer J."/>
            <person name="Ahren D."/>
            <person name="Johansson T."/>
            <person name="Persson P."/>
            <person name="Tunlid A."/>
        </authorList>
    </citation>
    <scope>NUCLEOTIDE SEQUENCE [LARGE SCALE GENOMIC DNA]</scope>
    <source>
        <strain evidence="2 3">CBS 146.42</strain>
    </source>
</reference>
<dbReference type="Pfam" id="PF03644">
    <property type="entry name" value="Glyco_hydro_85"/>
    <property type="match status" value="1"/>
</dbReference>
<dbReference type="GO" id="GO:0033925">
    <property type="term" value="F:mannosyl-glycoprotein endo-beta-N-acetylglucosaminidase activity"/>
    <property type="evidence" value="ECO:0007669"/>
    <property type="project" value="UniProtKB-EC"/>
</dbReference>
<evidence type="ECO:0000313" key="3">
    <source>
        <dbReference type="Proteomes" id="UP000559027"/>
    </source>
</evidence>
<dbReference type="InterPro" id="IPR032979">
    <property type="entry name" value="ENGase"/>
</dbReference>
<feature type="domain" description="Cytosolic endo-beta-N-acetylglucosaminidase TIM barrel" evidence="1">
    <location>
        <begin position="63"/>
        <end position="380"/>
    </location>
</feature>
<proteinExistence type="predicted"/>
<protein>
    <recommendedName>
        <fullName evidence="1">Cytosolic endo-beta-N-acetylglucosaminidase TIM barrel domain-containing protein</fullName>
    </recommendedName>
</protein>
<comment type="caution">
    <text evidence="2">The sequence shown here is derived from an EMBL/GenBank/DDBJ whole genome shotgun (WGS) entry which is preliminary data.</text>
</comment>
<dbReference type="Gene3D" id="2.60.120.260">
    <property type="entry name" value="Galactose-binding domain-like"/>
    <property type="match status" value="1"/>
</dbReference>
<evidence type="ECO:0000313" key="2">
    <source>
        <dbReference type="EMBL" id="KAF5363866.1"/>
    </source>
</evidence>
<keyword evidence="3" id="KW-1185">Reference proteome</keyword>
<accession>A0A8H5GFJ9</accession>
<gene>
    <name evidence="2" type="ORF">D9756_001085</name>
</gene>
<dbReference type="GO" id="GO:0005829">
    <property type="term" value="C:cytosol"/>
    <property type="evidence" value="ECO:0007669"/>
    <property type="project" value="UniProtKB-SubCell"/>
</dbReference>
<dbReference type="Gene3D" id="3.20.20.80">
    <property type="entry name" value="Glycosidases"/>
    <property type="match status" value="1"/>
</dbReference>